<organism evidence="1 2">
    <name type="scientific">Legionella drozanskii LLAP-1</name>
    <dbReference type="NCBI Taxonomy" id="1212489"/>
    <lineage>
        <taxon>Bacteria</taxon>
        <taxon>Pseudomonadati</taxon>
        <taxon>Pseudomonadota</taxon>
        <taxon>Gammaproteobacteria</taxon>
        <taxon>Legionellales</taxon>
        <taxon>Legionellaceae</taxon>
        <taxon>Legionella</taxon>
    </lineage>
</organism>
<dbReference type="Proteomes" id="UP000054736">
    <property type="component" value="Unassembled WGS sequence"/>
</dbReference>
<name>A0A0W0SN35_9GAMM</name>
<dbReference type="AlphaFoldDB" id="A0A0W0SN35"/>
<gene>
    <name evidence="1" type="ORF">Ldro_2864</name>
</gene>
<protein>
    <submittedName>
        <fullName evidence="1">Uncharacterized protein</fullName>
    </submittedName>
</protein>
<comment type="caution">
    <text evidence="1">The sequence shown here is derived from an EMBL/GenBank/DDBJ whole genome shotgun (WGS) entry which is preliminary data.</text>
</comment>
<dbReference type="OrthoDB" id="5649225at2"/>
<dbReference type="EMBL" id="LNXY01000031">
    <property type="protein sequence ID" value="KTC84700.1"/>
    <property type="molecule type" value="Genomic_DNA"/>
</dbReference>
<accession>A0A0W0SN35</accession>
<dbReference type="STRING" id="1212489.Ldro_2864"/>
<reference evidence="1 2" key="1">
    <citation type="submission" date="2015-11" db="EMBL/GenBank/DDBJ databases">
        <title>Genomic analysis of 38 Legionella species identifies large and diverse effector repertoires.</title>
        <authorList>
            <person name="Burstein D."/>
            <person name="Amaro F."/>
            <person name="Zusman T."/>
            <person name="Lifshitz Z."/>
            <person name="Cohen O."/>
            <person name="Gilbert J.A."/>
            <person name="Pupko T."/>
            <person name="Shuman H.A."/>
            <person name="Segal G."/>
        </authorList>
    </citation>
    <scope>NUCLEOTIDE SEQUENCE [LARGE SCALE GENOMIC DNA]</scope>
    <source>
        <strain evidence="1 2">ATCC 700990</strain>
    </source>
</reference>
<keyword evidence="2" id="KW-1185">Reference proteome</keyword>
<dbReference type="RefSeq" id="WP_058497127.1">
    <property type="nucleotide sequence ID" value="NZ_CAAAIU010000004.1"/>
</dbReference>
<sequence>MSLPSKALYISQLQYLEGQVVTPSGHEVKKVRLFDADGQEQIAYFKPIADDYPPLLAKYSVAASVALRLSLGDKAAEDRLVFDETGKKILGTVSFELPGYKPLLSAGKNLPTDPKERELVCPSKETLIKYNVAELLVAAWRYKCDDRHPDNFSLFGLLDWDMILYHITHIMKGGRYIDGILKPIPKKGMRLKAEELDTFPNVLNRTHWPANTIPGNFNYYKHYQAAEAFQALAGSIEFQEQMFEALLKELLSFDPEMLRVRLKEYLGDLPLDYSSLSSKLDYEREYPLLFNSETDNKSFVDHMVRVFQNEYDEFRSEVVYYQGCEENEYGIPVSGFAKFLRNKPSAYKKIQEWAANQNQKMEARAQKIKIHEDLKPQSSQPILNAYDVAPEGRYDLERMKKNYHKFWRDSHVPILSSVIEEAKILANNLANELRMVPIPMPKKARLEGEDQEITKAWMLLGEPEEINESQQIDCHPEHNLLRALIRFEHFFGQFHILFTDYKNLDQEDLTVEKNNIFLEEMIKLVQNCEKEIDSILGNKELNVWSGQLTKFFEDLQCIYGGLNFQRHLSLEKDQSLNAEALHDYPALLKRKHTEEEVVISCLTALFNWTSKLPEGQFDKYVKEIIEQDYEPSFYNVTANRGRKNPVLDFLEESVKENGADRLATILSVSGLKSNSLNTQLIAHLIPKMLADTEQIDVNLLSVRTAFNKDEFDSLFYVQKAREFVLNDERFAHIYAKRNIFLLQDYMYEWVAKLSKSEFQELVLKTVSAYEGPWWRNILTNRIRGETVRGYFDEAKNPGLSNERILAFIFAEGEMTSTSLNPLLFKTILDAMKKDIKKKRDEEKESTDKGDLRSQEVGKELNKKTMIELKQNLVLQAEISEASLCPLLRSLEPYAKEKSYTLPALKKGEGEIDLDFVFITNSETEQPVL</sequence>
<evidence type="ECO:0000313" key="2">
    <source>
        <dbReference type="Proteomes" id="UP000054736"/>
    </source>
</evidence>
<dbReference type="PATRIC" id="fig|1212489.4.peg.3018"/>
<evidence type="ECO:0000313" key="1">
    <source>
        <dbReference type="EMBL" id="KTC84700.1"/>
    </source>
</evidence>
<proteinExistence type="predicted"/>